<dbReference type="VEuPathDB" id="FungiDB:MYCFIDRAFT_75292"/>
<sequence length="183" mass="20721">MAATNQAQNVAALVALTDWINRLNLGPAVHVAPEQAAKLSKKNKKKSKKKKKEAEITPPKSAEAKQKTKEELAAEREAEIVNVLNFFDERYHSKSTKLEAYQTFCEDLGVEVGPSIRKCKKILSQVFVNICDLVVAKQGKTLVHRFPTATQLRKYSKATEKFFPLKRAKEDTVLHELLIHMHR</sequence>
<dbReference type="RefSeq" id="XP_007920357.1">
    <property type="nucleotide sequence ID" value="XM_007922166.1"/>
</dbReference>
<dbReference type="Proteomes" id="UP000016932">
    <property type="component" value="Unassembled WGS sequence"/>
</dbReference>
<proteinExistence type="predicted"/>
<feature type="region of interest" description="Disordered" evidence="1">
    <location>
        <begin position="34"/>
        <end position="69"/>
    </location>
</feature>
<dbReference type="eggNOG" id="ENOG502S8YJ">
    <property type="taxonomic scope" value="Eukaryota"/>
</dbReference>
<dbReference type="PANTHER" id="PTHR38846:SF1">
    <property type="entry name" value="C3H1-TYPE DOMAIN-CONTAINING PROTEIN"/>
    <property type="match status" value="1"/>
</dbReference>
<name>N1Q5U4_PSEFD</name>
<dbReference type="GeneID" id="19341099"/>
<keyword evidence="3" id="KW-1185">Reference proteome</keyword>
<evidence type="ECO:0000256" key="1">
    <source>
        <dbReference type="SAM" id="MobiDB-lite"/>
    </source>
</evidence>
<dbReference type="HOGENOM" id="CLU_1744874_0_0_1"/>
<protein>
    <submittedName>
        <fullName evidence="2">Uncharacterized protein</fullName>
    </submittedName>
</protein>
<dbReference type="EMBL" id="KB446555">
    <property type="protein sequence ID" value="EME87435.1"/>
    <property type="molecule type" value="Genomic_DNA"/>
</dbReference>
<organism evidence="2 3">
    <name type="scientific">Pseudocercospora fijiensis (strain CIRAD86)</name>
    <name type="common">Black leaf streak disease fungus</name>
    <name type="synonym">Mycosphaerella fijiensis</name>
    <dbReference type="NCBI Taxonomy" id="383855"/>
    <lineage>
        <taxon>Eukaryota</taxon>
        <taxon>Fungi</taxon>
        <taxon>Dikarya</taxon>
        <taxon>Ascomycota</taxon>
        <taxon>Pezizomycotina</taxon>
        <taxon>Dothideomycetes</taxon>
        <taxon>Dothideomycetidae</taxon>
        <taxon>Mycosphaerellales</taxon>
        <taxon>Mycosphaerellaceae</taxon>
        <taxon>Pseudocercospora</taxon>
    </lineage>
</organism>
<feature type="compositionally biased region" description="Basic residues" evidence="1">
    <location>
        <begin position="39"/>
        <end position="51"/>
    </location>
</feature>
<dbReference type="AlphaFoldDB" id="N1Q5U4"/>
<dbReference type="KEGG" id="pfj:MYCFIDRAFT_75292"/>
<dbReference type="PANTHER" id="PTHR38846">
    <property type="entry name" value="C3H1-TYPE DOMAIN-CONTAINING PROTEIN"/>
    <property type="match status" value="1"/>
</dbReference>
<accession>N1Q5U4</accession>
<evidence type="ECO:0000313" key="3">
    <source>
        <dbReference type="Proteomes" id="UP000016932"/>
    </source>
</evidence>
<evidence type="ECO:0000313" key="2">
    <source>
        <dbReference type="EMBL" id="EME87435.1"/>
    </source>
</evidence>
<dbReference type="OrthoDB" id="6105938at2759"/>
<gene>
    <name evidence="2" type="ORF">MYCFIDRAFT_75292</name>
</gene>
<reference evidence="2 3" key="1">
    <citation type="journal article" date="2012" name="PLoS Pathog.">
        <title>Diverse lifestyles and strategies of plant pathogenesis encoded in the genomes of eighteen Dothideomycetes fungi.</title>
        <authorList>
            <person name="Ohm R.A."/>
            <person name="Feau N."/>
            <person name="Henrissat B."/>
            <person name="Schoch C.L."/>
            <person name="Horwitz B.A."/>
            <person name="Barry K.W."/>
            <person name="Condon B.J."/>
            <person name="Copeland A.C."/>
            <person name="Dhillon B."/>
            <person name="Glaser F."/>
            <person name="Hesse C.N."/>
            <person name="Kosti I."/>
            <person name="LaButti K."/>
            <person name="Lindquist E.A."/>
            <person name="Lucas S."/>
            <person name="Salamov A.A."/>
            <person name="Bradshaw R.E."/>
            <person name="Ciuffetti L."/>
            <person name="Hamelin R.C."/>
            <person name="Kema G.H.J."/>
            <person name="Lawrence C."/>
            <person name="Scott J.A."/>
            <person name="Spatafora J.W."/>
            <person name="Turgeon B.G."/>
            <person name="de Wit P.J.G.M."/>
            <person name="Zhong S."/>
            <person name="Goodwin S.B."/>
            <person name="Grigoriev I.V."/>
        </authorList>
    </citation>
    <scope>NUCLEOTIDE SEQUENCE [LARGE SCALE GENOMIC DNA]</scope>
    <source>
        <strain evidence="2 3">CIRAD86</strain>
    </source>
</reference>